<evidence type="ECO:0000256" key="3">
    <source>
        <dbReference type="ARBA" id="ARBA00022670"/>
    </source>
</evidence>
<feature type="transmembrane region" description="Helical" evidence="9">
    <location>
        <begin position="193"/>
        <end position="211"/>
    </location>
</feature>
<dbReference type="GO" id="GO:0004190">
    <property type="term" value="F:aspartic-type endopeptidase activity"/>
    <property type="evidence" value="ECO:0007669"/>
    <property type="project" value="UniProtKB-UniRule"/>
</dbReference>
<keyword evidence="8 9" id="KW-0472">Membrane</keyword>
<evidence type="ECO:0000256" key="8">
    <source>
        <dbReference type="ARBA" id="ARBA00023136"/>
    </source>
</evidence>
<dbReference type="PANTHER" id="PTHR33695:SF1">
    <property type="entry name" value="LIPOPROTEIN SIGNAL PEPTIDASE"/>
    <property type="match status" value="1"/>
</dbReference>
<evidence type="ECO:0000256" key="7">
    <source>
        <dbReference type="ARBA" id="ARBA00022989"/>
    </source>
</evidence>
<comment type="subcellular location">
    <subcellularLocation>
        <location evidence="9">Cell membrane</location>
        <topology evidence="9">Multi-pass membrane protein</topology>
    </subcellularLocation>
</comment>
<dbReference type="GO" id="GO:0006508">
    <property type="term" value="P:proteolysis"/>
    <property type="evidence" value="ECO:0007669"/>
    <property type="project" value="UniProtKB-KW"/>
</dbReference>
<comment type="pathway">
    <text evidence="9">Protein modification; lipoprotein biosynthesis (signal peptide cleavage).</text>
</comment>
<dbReference type="GO" id="GO:0005886">
    <property type="term" value="C:plasma membrane"/>
    <property type="evidence" value="ECO:0007669"/>
    <property type="project" value="UniProtKB-SubCell"/>
</dbReference>
<dbReference type="EMBL" id="JACHGN010000003">
    <property type="protein sequence ID" value="MBB5131725.1"/>
    <property type="molecule type" value="Genomic_DNA"/>
</dbReference>
<dbReference type="EC" id="3.4.23.36" evidence="9"/>
<evidence type="ECO:0000256" key="5">
    <source>
        <dbReference type="ARBA" id="ARBA00022750"/>
    </source>
</evidence>
<reference evidence="13 14" key="1">
    <citation type="submission" date="2020-08" db="EMBL/GenBank/DDBJ databases">
        <title>Genomic Encyclopedia of Type Strains, Phase IV (KMG-IV): sequencing the most valuable type-strain genomes for metagenomic binning, comparative biology and taxonomic classification.</title>
        <authorList>
            <person name="Goeker M."/>
        </authorList>
    </citation>
    <scope>NUCLEOTIDE SEQUENCE [LARGE SCALE GENOMIC DNA]</scope>
    <source>
        <strain evidence="13 14">DSM 45615</strain>
    </source>
</reference>
<dbReference type="Pfam" id="PF01252">
    <property type="entry name" value="Peptidase_A8"/>
    <property type="match status" value="1"/>
</dbReference>
<evidence type="ECO:0000256" key="9">
    <source>
        <dbReference type="HAMAP-Rule" id="MF_00161"/>
    </source>
</evidence>
<dbReference type="PANTHER" id="PTHR33695">
    <property type="entry name" value="LIPOPROTEIN SIGNAL PEPTIDASE"/>
    <property type="match status" value="1"/>
</dbReference>
<feature type="compositionally biased region" description="Low complexity" evidence="12">
    <location>
        <begin position="46"/>
        <end position="91"/>
    </location>
</feature>
<evidence type="ECO:0000256" key="12">
    <source>
        <dbReference type="SAM" id="MobiDB-lite"/>
    </source>
</evidence>
<feature type="transmembrane region" description="Helical" evidence="9">
    <location>
        <begin position="112"/>
        <end position="133"/>
    </location>
</feature>
<feature type="transmembrane region" description="Helical" evidence="9">
    <location>
        <begin position="160"/>
        <end position="184"/>
    </location>
</feature>
<evidence type="ECO:0000256" key="6">
    <source>
        <dbReference type="ARBA" id="ARBA00022801"/>
    </source>
</evidence>
<evidence type="ECO:0000256" key="4">
    <source>
        <dbReference type="ARBA" id="ARBA00022692"/>
    </source>
</evidence>
<feature type="region of interest" description="Disordered" evidence="12">
    <location>
        <begin position="1"/>
        <end position="100"/>
    </location>
</feature>
<dbReference type="PRINTS" id="PR00781">
    <property type="entry name" value="LIPOSIGPTASE"/>
</dbReference>
<comment type="similarity">
    <text evidence="1 9 11">Belongs to the peptidase A8 family.</text>
</comment>
<feature type="active site" evidence="9">
    <location>
        <position position="244"/>
    </location>
</feature>
<comment type="caution">
    <text evidence="13">The sequence shown here is derived from an EMBL/GenBank/DDBJ whole genome shotgun (WGS) entry which is preliminary data.</text>
</comment>
<keyword evidence="4 9" id="KW-0812">Transmembrane</keyword>
<evidence type="ECO:0000256" key="1">
    <source>
        <dbReference type="ARBA" id="ARBA00006139"/>
    </source>
</evidence>
<feature type="compositionally biased region" description="Basic and acidic residues" evidence="12">
    <location>
        <begin position="28"/>
        <end position="44"/>
    </location>
</feature>
<evidence type="ECO:0000256" key="11">
    <source>
        <dbReference type="RuleBase" id="RU004181"/>
    </source>
</evidence>
<keyword evidence="7 9" id="KW-1133">Transmembrane helix</keyword>
<dbReference type="Proteomes" id="UP000578449">
    <property type="component" value="Unassembled WGS sequence"/>
</dbReference>
<dbReference type="UniPathway" id="UPA00665"/>
<evidence type="ECO:0000256" key="2">
    <source>
        <dbReference type="ARBA" id="ARBA00022475"/>
    </source>
</evidence>
<sequence length="274" mass="27718">MRGLQAAGGAPLSDGTAGRGAQTAPSSGEHRPPLAGQERPEEKPSGAAGEAAETVEAGETGGTLTAAPETPAATEPAGDASADADAIAGDSAGDGDGSGAAGGGAVARARRLGVLAVLAACIYIADLVSKILVVEYIEGGEPVQVIGEYVQLRVIRNSGAAFSIGTGMTIVFTIIAAGVVIAILRTARNLRSLPWAITLGMLLGGAFGNLTDRVFRSPAPFQGHVVDFIQVFPATHFPIFNVADSSIVCGGILAVFLAWRGYQIDGTRHTGDEK</sequence>
<gene>
    <name evidence="9" type="primary">lspA</name>
    <name evidence="13" type="ORF">HNP84_001438</name>
</gene>
<accession>A0A840P6T5</accession>
<name>A0A840P6T5_9ACTN</name>
<keyword evidence="3 9" id="KW-0645">Protease</keyword>
<dbReference type="InterPro" id="IPR001872">
    <property type="entry name" value="Peptidase_A8"/>
</dbReference>
<keyword evidence="6 9" id="KW-0378">Hydrolase</keyword>
<dbReference type="AlphaFoldDB" id="A0A840P6T5"/>
<proteinExistence type="inferred from homology"/>
<keyword evidence="5 9" id="KW-0064">Aspartyl protease</keyword>
<feature type="transmembrane region" description="Helical" evidence="9">
    <location>
        <begin position="239"/>
        <end position="259"/>
    </location>
</feature>
<protein>
    <recommendedName>
        <fullName evidence="9">Lipoprotein signal peptidase</fullName>
        <ecNumber evidence="9">3.4.23.36</ecNumber>
    </recommendedName>
    <alternativeName>
        <fullName evidence="9">Prolipoprotein signal peptidase</fullName>
    </alternativeName>
    <alternativeName>
        <fullName evidence="9">Signal peptidase II</fullName>
        <shortName evidence="9">SPase II</shortName>
    </alternativeName>
</protein>
<comment type="catalytic activity">
    <reaction evidence="9 10">
        <text>Release of signal peptides from bacterial membrane prolipoproteins. Hydrolyzes -Xaa-Yaa-Zaa-|-(S,diacylglyceryl)Cys-, in which Xaa is hydrophobic (preferably Leu), and Yaa (Ala or Ser) and Zaa (Gly or Ala) have small, neutral side chains.</text>
        <dbReference type="EC" id="3.4.23.36"/>
    </reaction>
</comment>
<organism evidence="13 14">
    <name type="scientific">Thermocatellispora tengchongensis</name>
    <dbReference type="NCBI Taxonomy" id="1073253"/>
    <lineage>
        <taxon>Bacteria</taxon>
        <taxon>Bacillati</taxon>
        <taxon>Actinomycetota</taxon>
        <taxon>Actinomycetes</taxon>
        <taxon>Streptosporangiales</taxon>
        <taxon>Streptosporangiaceae</taxon>
        <taxon>Thermocatellispora</taxon>
    </lineage>
</organism>
<feature type="active site" evidence="9">
    <location>
        <position position="227"/>
    </location>
</feature>
<keyword evidence="14" id="KW-1185">Reference proteome</keyword>
<dbReference type="HAMAP" id="MF_00161">
    <property type="entry name" value="LspA"/>
    <property type="match status" value="1"/>
</dbReference>
<evidence type="ECO:0000256" key="10">
    <source>
        <dbReference type="RuleBase" id="RU000594"/>
    </source>
</evidence>
<comment type="function">
    <text evidence="9 10">This protein specifically catalyzes the removal of signal peptides from prolipoproteins.</text>
</comment>
<keyword evidence="2 9" id="KW-1003">Cell membrane</keyword>
<evidence type="ECO:0000313" key="14">
    <source>
        <dbReference type="Proteomes" id="UP000578449"/>
    </source>
</evidence>
<dbReference type="NCBIfam" id="TIGR00077">
    <property type="entry name" value="lspA"/>
    <property type="match status" value="1"/>
</dbReference>
<evidence type="ECO:0000313" key="13">
    <source>
        <dbReference type="EMBL" id="MBB5131725.1"/>
    </source>
</evidence>
<dbReference type="RefSeq" id="WP_312924040.1">
    <property type="nucleotide sequence ID" value="NZ_BAABIX010000009.1"/>
</dbReference>
<dbReference type="PROSITE" id="PS00855">
    <property type="entry name" value="SPASE_II"/>
    <property type="match status" value="1"/>
</dbReference>